<evidence type="ECO:0000256" key="4">
    <source>
        <dbReference type="ARBA" id="ARBA00022525"/>
    </source>
</evidence>
<dbReference type="SUPFAM" id="SSF51445">
    <property type="entry name" value="(Trans)glycosidases"/>
    <property type="match status" value="1"/>
</dbReference>
<dbReference type="InterPro" id="IPR036962">
    <property type="entry name" value="Glyco_hydro_3_N_sf"/>
</dbReference>
<comment type="caution">
    <text evidence="16">The sequence shown here is derived from an EMBL/GenBank/DDBJ whole genome shotgun (WGS) entry which is preliminary data.</text>
</comment>
<comment type="similarity">
    <text evidence="3">Belongs to the glycosyl hydrolase 3 family.</text>
</comment>
<keyword evidence="8" id="KW-0325">Glycoprotein</keyword>
<dbReference type="GO" id="GO:0009044">
    <property type="term" value="F:xylan 1,4-beta-xylosidase activity"/>
    <property type="evidence" value="ECO:0007669"/>
    <property type="project" value="UniProtKB-EC"/>
</dbReference>
<dbReference type="InterPro" id="IPR044993">
    <property type="entry name" value="BXL"/>
</dbReference>
<organism evidence="16 17">
    <name type="scientific">Parachaetomium inaequale</name>
    <dbReference type="NCBI Taxonomy" id="2588326"/>
    <lineage>
        <taxon>Eukaryota</taxon>
        <taxon>Fungi</taxon>
        <taxon>Dikarya</taxon>
        <taxon>Ascomycota</taxon>
        <taxon>Pezizomycotina</taxon>
        <taxon>Sordariomycetes</taxon>
        <taxon>Sordariomycetidae</taxon>
        <taxon>Sordariales</taxon>
        <taxon>Chaetomiaceae</taxon>
        <taxon>Parachaetomium</taxon>
    </lineage>
</organism>
<dbReference type="InterPro" id="IPR026891">
    <property type="entry name" value="Fn3-like"/>
</dbReference>
<dbReference type="Gene3D" id="2.60.40.10">
    <property type="entry name" value="Immunoglobulins"/>
    <property type="match status" value="1"/>
</dbReference>
<dbReference type="Pfam" id="PF01915">
    <property type="entry name" value="Glyco_hydro_3_C"/>
    <property type="match status" value="1"/>
</dbReference>
<dbReference type="InterPro" id="IPR036881">
    <property type="entry name" value="Glyco_hydro_3_C_sf"/>
</dbReference>
<keyword evidence="9" id="KW-0119">Carbohydrate metabolism</keyword>
<keyword evidence="17" id="KW-1185">Reference proteome</keyword>
<proteinExistence type="inferred from homology"/>
<dbReference type="FunFam" id="3.20.20.300:FF:000013">
    <property type="entry name" value="Probable exo-1,4-beta-xylosidase xlnD"/>
    <property type="match status" value="1"/>
</dbReference>
<evidence type="ECO:0000256" key="11">
    <source>
        <dbReference type="ARBA" id="ARBA00023326"/>
    </source>
</evidence>
<dbReference type="Gene3D" id="3.20.20.300">
    <property type="entry name" value="Glycoside hydrolase, family 3, N-terminal domain"/>
    <property type="match status" value="1"/>
</dbReference>
<dbReference type="FunFam" id="3.40.50.1700:FF:000007">
    <property type="entry name" value="Exo-1,4-beta-xylosidase xlnD"/>
    <property type="match status" value="1"/>
</dbReference>
<accession>A0AAN6PKA4</accession>
<evidence type="ECO:0000256" key="12">
    <source>
        <dbReference type="ARBA" id="ARBA00024574"/>
    </source>
</evidence>
<comment type="subcellular location">
    <subcellularLocation>
        <location evidence="1">Secreted</location>
    </subcellularLocation>
</comment>
<evidence type="ECO:0000256" key="8">
    <source>
        <dbReference type="ARBA" id="ARBA00023180"/>
    </source>
</evidence>
<feature type="chain" id="PRO_5042921605" description="xylan 1,4-beta-xylosidase" evidence="14">
    <location>
        <begin position="18"/>
        <end position="785"/>
    </location>
</feature>
<dbReference type="PANTHER" id="PTHR42721:SF3">
    <property type="entry name" value="BETA-D-XYLOSIDASE 5-RELATED"/>
    <property type="match status" value="1"/>
</dbReference>
<comment type="pathway">
    <text evidence="2">Glycan degradation; xylan degradation.</text>
</comment>
<reference evidence="17" key="1">
    <citation type="journal article" date="2023" name="Mol. Phylogenet. Evol.">
        <title>Genome-scale phylogeny and comparative genomics of the fungal order Sordariales.</title>
        <authorList>
            <person name="Hensen N."/>
            <person name="Bonometti L."/>
            <person name="Westerberg I."/>
            <person name="Brannstrom I.O."/>
            <person name="Guillou S."/>
            <person name="Cros-Aarteil S."/>
            <person name="Calhoun S."/>
            <person name="Haridas S."/>
            <person name="Kuo A."/>
            <person name="Mondo S."/>
            <person name="Pangilinan J."/>
            <person name="Riley R."/>
            <person name="LaButti K."/>
            <person name="Andreopoulos B."/>
            <person name="Lipzen A."/>
            <person name="Chen C."/>
            <person name="Yan M."/>
            <person name="Daum C."/>
            <person name="Ng V."/>
            <person name="Clum A."/>
            <person name="Steindorff A."/>
            <person name="Ohm R.A."/>
            <person name="Martin F."/>
            <person name="Silar P."/>
            <person name="Natvig D.O."/>
            <person name="Lalanne C."/>
            <person name="Gautier V."/>
            <person name="Ament-Velasquez S.L."/>
            <person name="Kruys A."/>
            <person name="Hutchinson M.I."/>
            <person name="Powell A.J."/>
            <person name="Barry K."/>
            <person name="Miller A.N."/>
            <person name="Grigoriev I.V."/>
            <person name="Debuchy R."/>
            <person name="Gladieux P."/>
            <person name="Hiltunen Thoren M."/>
            <person name="Johannesson H."/>
        </authorList>
    </citation>
    <scope>NUCLEOTIDE SEQUENCE [LARGE SCALE GENOMIC DNA]</scope>
    <source>
        <strain evidence="17">CBS 284.82</strain>
    </source>
</reference>
<dbReference type="GO" id="GO:0005576">
    <property type="term" value="C:extracellular region"/>
    <property type="evidence" value="ECO:0007669"/>
    <property type="project" value="UniProtKB-SubCell"/>
</dbReference>
<keyword evidence="5" id="KW-0858">Xylan degradation</keyword>
<dbReference type="Pfam" id="PF00933">
    <property type="entry name" value="Glyco_hydro_3"/>
    <property type="match status" value="1"/>
</dbReference>
<evidence type="ECO:0000256" key="10">
    <source>
        <dbReference type="ARBA" id="ARBA00023295"/>
    </source>
</evidence>
<evidence type="ECO:0000256" key="2">
    <source>
        <dbReference type="ARBA" id="ARBA00004851"/>
    </source>
</evidence>
<dbReference type="InterPro" id="IPR013783">
    <property type="entry name" value="Ig-like_fold"/>
</dbReference>
<evidence type="ECO:0000256" key="5">
    <source>
        <dbReference type="ARBA" id="ARBA00022651"/>
    </source>
</evidence>
<evidence type="ECO:0000256" key="1">
    <source>
        <dbReference type="ARBA" id="ARBA00004613"/>
    </source>
</evidence>
<dbReference type="SUPFAM" id="SSF52279">
    <property type="entry name" value="Beta-D-glucan exohydrolase, C-terminal domain"/>
    <property type="match status" value="1"/>
</dbReference>
<evidence type="ECO:0000256" key="9">
    <source>
        <dbReference type="ARBA" id="ARBA00023277"/>
    </source>
</evidence>
<keyword evidence="11" id="KW-0624">Polysaccharide degradation</keyword>
<keyword evidence="10" id="KW-0326">Glycosidase</keyword>
<evidence type="ECO:0000256" key="3">
    <source>
        <dbReference type="ARBA" id="ARBA00005336"/>
    </source>
</evidence>
<dbReference type="Proteomes" id="UP001303115">
    <property type="component" value="Unassembled WGS sequence"/>
</dbReference>
<feature type="signal peptide" evidence="14">
    <location>
        <begin position="1"/>
        <end position="17"/>
    </location>
</feature>
<name>A0AAN6PKA4_9PEZI</name>
<keyword evidence="7" id="KW-0378">Hydrolase</keyword>
<dbReference type="SMART" id="SM01217">
    <property type="entry name" value="Fn3_like"/>
    <property type="match status" value="1"/>
</dbReference>
<keyword evidence="6 14" id="KW-0732">Signal</keyword>
<dbReference type="GO" id="GO:0031222">
    <property type="term" value="P:arabinan catabolic process"/>
    <property type="evidence" value="ECO:0007669"/>
    <property type="project" value="TreeGrafter"/>
</dbReference>
<sequence length="785" mass="84736">MKVSVSCLLGMSAVVYGLDAPFQTYPDCNNGPLAKNKVCDRSLPPAQRAAALVAALTNEEKLQNLVSKSKGASRIGLPAYNWWSEGLHGVAYAPGTQFRDGAGDFNSSTSFPMPLLMAAAFDDKLIEDIGTVIGIEGRAFGNAGWSGKDYWTPNVNPFRDPRWGRGSETPGEDVLRLKRYAASMIRGLEGPGPERRIVATCKHYAGNDFEDWNGATRHNFNAVITPQDLAEYYLAPFQQCARDSRVGSIMCAYNAVNGVPSCANAYLLQTVLREHWNWTEHDNYVTSDCEAVLDVSANHHYAKTNAEGTAMCFEAGTDTSCEYTGSSDIPGASAQGLLKWSTVDRALRRLYQGLVRTGYFDGDKSSYAKLGWADVNKPEAQRLALQVAVEGMVLLKNDGTLPLPKKTPKVAMIGFWADAPDKLSGGYSGTPAFEHSPAFAARQMGWQIKVANGPVLEGSSATDTWTASALEAAKDADYILYFGGLDTSAAGETKDRMTIDWPAAQLALIKRLGELKKPLVVVQMGDQVDDTPILNMKEVNSILWANWPGQDGGTAVMQLVSGLKSPAGRLPLTQYPANYTDAVPMTDMNLRPSATSPGRTYRWYQTPVKPFGFGLHYTTFQPEFGSHPLFPGEGSGNGKGKGKNVAPAAPKTTTTIKSLLKNCHNAHPDTCPLPPLSVHITNTGNHTSDYVALAFVSGAFGPKPYPLKTLVSYARVRDIKPGAATTTAQLDWTVGNLARHDEKGNTVLYPGTYTLTVDEPAQGSVEFTLEGEAVVLDAWPAPPPS</sequence>
<dbReference type="PANTHER" id="PTHR42721">
    <property type="entry name" value="SUGAR HYDROLASE-RELATED"/>
    <property type="match status" value="1"/>
</dbReference>
<dbReference type="InterPro" id="IPR002772">
    <property type="entry name" value="Glyco_hydro_3_C"/>
</dbReference>
<evidence type="ECO:0000256" key="6">
    <source>
        <dbReference type="ARBA" id="ARBA00022729"/>
    </source>
</evidence>
<dbReference type="Gene3D" id="3.40.50.1700">
    <property type="entry name" value="Glycoside hydrolase family 3 C-terminal domain"/>
    <property type="match status" value="1"/>
</dbReference>
<comment type="catalytic activity">
    <reaction evidence="12">
        <text>Hydrolysis of (1-&gt;4)-beta-D-xylans, to remove successive D-xylose residues from the non-reducing termini.</text>
        <dbReference type="EC" id="3.2.1.37"/>
    </reaction>
</comment>
<dbReference type="GO" id="GO:0046556">
    <property type="term" value="F:alpha-L-arabinofuranosidase activity"/>
    <property type="evidence" value="ECO:0007669"/>
    <property type="project" value="TreeGrafter"/>
</dbReference>
<evidence type="ECO:0000313" key="16">
    <source>
        <dbReference type="EMBL" id="KAK4040589.1"/>
    </source>
</evidence>
<feature type="domain" description="Fibronectin type III-like" evidence="15">
    <location>
        <begin position="690"/>
        <end position="761"/>
    </location>
</feature>
<dbReference type="InterPro" id="IPR001764">
    <property type="entry name" value="Glyco_hydro_3_N"/>
</dbReference>
<keyword evidence="4" id="KW-0964">Secreted</keyword>
<evidence type="ECO:0000256" key="13">
    <source>
        <dbReference type="ARBA" id="ARBA00026107"/>
    </source>
</evidence>
<evidence type="ECO:0000259" key="15">
    <source>
        <dbReference type="SMART" id="SM01217"/>
    </source>
</evidence>
<dbReference type="GO" id="GO:0045493">
    <property type="term" value="P:xylan catabolic process"/>
    <property type="evidence" value="ECO:0007669"/>
    <property type="project" value="UniProtKB-KW"/>
</dbReference>
<evidence type="ECO:0000256" key="14">
    <source>
        <dbReference type="SAM" id="SignalP"/>
    </source>
</evidence>
<evidence type="ECO:0000313" key="17">
    <source>
        <dbReference type="Proteomes" id="UP001303115"/>
    </source>
</evidence>
<dbReference type="EC" id="3.2.1.37" evidence="13"/>
<evidence type="ECO:0000256" key="7">
    <source>
        <dbReference type="ARBA" id="ARBA00022801"/>
    </source>
</evidence>
<dbReference type="InterPro" id="IPR017853">
    <property type="entry name" value="GH"/>
</dbReference>
<dbReference type="AlphaFoldDB" id="A0AAN6PKA4"/>
<dbReference type="EMBL" id="MU854373">
    <property type="protein sequence ID" value="KAK4040589.1"/>
    <property type="molecule type" value="Genomic_DNA"/>
</dbReference>
<gene>
    <name evidence="16" type="ORF">C8A01DRAFT_15537</name>
</gene>
<protein>
    <recommendedName>
        <fullName evidence="13">xylan 1,4-beta-xylosidase</fullName>
        <ecNumber evidence="13">3.2.1.37</ecNumber>
    </recommendedName>
</protein>